<protein>
    <recommendedName>
        <fullName evidence="3">Spheroidene monooxygenase</fullName>
    </recommendedName>
</protein>
<dbReference type="EMBL" id="BAAAQD010000014">
    <property type="protein sequence ID" value="GAA1538577.1"/>
    <property type="molecule type" value="Genomic_DNA"/>
</dbReference>
<dbReference type="Proteomes" id="UP001501470">
    <property type="component" value="Unassembled WGS sequence"/>
</dbReference>
<comment type="caution">
    <text evidence="1">The sequence shown here is derived from an EMBL/GenBank/DDBJ whole genome shotgun (WGS) entry which is preliminary data.</text>
</comment>
<evidence type="ECO:0008006" key="3">
    <source>
        <dbReference type="Google" id="ProtNLM"/>
    </source>
</evidence>
<dbReference type="RefSeq" id="WP_344506323.1">
    <property type="nucleotide sequence ID" value="NZ_BAAAQD010000014.1"/>
</dbReference>
<reference evidence="2" key="1">
    <citation type="journal article" date="2019" name="Int. J. Syst. Evol. Microbiol.">
        <title>The Global Catalogue of Microorganisms (GCM) 10K type strain sequencing project: providing services to taxonomists for standard genome sequencing and annotation.</title>
        <authorList>
            <consortium name="The Broad Institute Genomics Platform"/>
            <consortium name="The Broad Institute Genome Sequencing Center for Infectious Disease"/>
            <person name="Wu L."/>
            <person name="Ma J."/>
        </authorList>
    </citation>
    <scope>NUCLEOTIDE SEQUENCE [LARGE SCALE GENOMIC DNA]</scope>
    <source>
        <strain evidence="2">JCM 15933</strain>
    </source>
</reference>
<dbReference type="InterPro" id="IPR049574">
    <property type="entry name" value="CrtA-like"/>
</dbReference>
<accession>A0ABP4MAF3</accession>
<gene>
    <name evidence="1" type="ORF">GCM10009827_067200</name>
</gene>
<proteinExistence type="predicted"/>
<keyword evidence="2" id="KW-1185">Reference proteome</keyword>
<sequence>MTVRLHVWRVRKRAVPLAFWGMAADRRALRRRAEFVKLLGTGKGSDFGAGKADLTRWAAIVVGDPSVAPPMRGATASCAVTLEPIASRGTWAGRAPFDDGGDAAPPVHANNGMIAVLTRARLRPRKAPAFWKAIDPVSRALPGADGMICAFGVGEAPVGFQGTISLWRSAADVVRFAYRQPEHAAVVDRTAREGWYAEELFARFRVLDVTGDREVIGWRDRP</sequence>
<dbReference type="CDD" id="cd21650">
    <property type="entry name" value="CrtA-like"/>
    <property type="match status" value="1"/>
</dbReference>
<name>A0ABP4MAF3_9ACTN</name>
<evidence type="ECO:0000313" key="1">
    <source>
        <dbReference type="EMBL" id="GAA1538577.1"/>
    </source>
</evidence>
<organism evidence="1 2">
    <name type="scientific">Dactylosporangium maewongense</name>
    <dbReference type="NCBI Taxonomy" id="634393"/>
    <lineage>
        <taxon>Bacteria</taxon>
        <taxon>Bacillati</taxon>
        <taxon>Actinomycetota</taxon>
        <taxon>Actinomycetes</taxon>
        <taxon>Micromonosporales</taxon>
        <taxon>Micromonosporaceae</taxon>
        <taxon>Dactylosporangium</taxon>
    </lineage>
</organism>
<evidence type="ECO:0000313" key="2">
    <source>
        <dbReference type="Proteomes" id="UP001501470"/>
    </source>
</evidence>